<gene>
    <name evidence="4" type="ORF">AB1Y20_012759</name>
</gene>
<evidence type="ECO:0000256" key="1">
    <source>
        <dbReference type="SAM" id="Coils"/>
    </source>
</evidence>
<dbReference type="Pfam" id="PF09325">
    <property type="entry name" value="Vps5"/>
    <property type="match status" value="1"/>
</dbReference>
<dbReference type="SUPFAM" id="SSF103657">
    <property type="entry name" value="BAR/IMD domain-like"/>
    <property type="match status" value="1"/>
</dbReference>
<evidence type="ECO:0000256" key="2">
    <source>
        <dbReference type="SAM" id="MobiDB-lite"/>
    </source>
</evidence>
<dbReference type="Gene3D" id="3.30.1520.10">
    <property type="entry name" value="Phox-like domain"/>
    <property type="match status" value="1"/>
</dbReference>
<dbReference type="EMBL" id="JBGBPQ010000024">
    <property type="protein sequence ID" value="KAL1500085.1"/>
    <property type="molecule type" value="Genomic_DNA"/>
</dbReference>
<dbReference type="GO" id="GO:0005768">
    <property type="term" value="C:endosome"/>
    <property type="evidence" value="ECO:0007669"/>
    <property type="project" value="TreeGrafter"/>
</dbReference>
<dbReference type="Pfam" id="PF00787">
    <property type="entry name" value="PX"/>
    <property type="match status" value="1"/>
</dbReference>
<name>A0AB34IJD0_PRYPA</name>
<organism evidence="4 5">
    <name type="scientific">Prymnesium parvum</name>
    <name type="common">Toxic golden alga</name>
    <dbReference type="NCBI Taxonomy" id="97485"/>
    <lineage>
        <taxon>Eukaryota</taxon>
        <taxon>Haptista</taxon>
        <taxon>Haptophyta</taxon>
        <taxon>Prymnesiophyceae</taxon>
        <taxon>Prymnesiales</taxon>
        <taxon>Prymnesiaceae</taxon>
        <taxon>Prymnesium</taxon>
    </lineage>
</organism>
<comment type="caution">
    <text evidence="4">The sequence shown here is derived from an EMBL/GenBank/DDBJ whole genome shotgun (WGS) entry which is preliminary data.</text>
</comment>
<feature type="compositionally biased region" description="Polar residues" evidence="2">
    <location>
        <begin position="54"/>
        <end position="63"/>
    </location>
</feature>
<reference evidence="4 5" key="1">
    <citation type="journal article" date="2024" name="Science">
        <title>Giant polyketide synthase enzymes in the biosynthesis of giant marine polyether toxins.</title>
        <authorList>
            <person name="Fallon T.R."/>
            <person name="Shende V.V."/>
            <person name="Wierzbicki I.H."/>
            <person name="Pendleton A.L."/>
            <person name="Watervoot N.F."/>
            <person name="Auber R.P."/>
            <person name="Gonzalez D.J."/>
            <person name="Wisecaver J.H."/>
            <person name="Moore B.S."/>
        </authorList>
    </citation>
    <scope>NUCLEOTIDE SEQUENCE [LARGE SCALE GENOMIC DNA]</scope>
    <source>
        <strain evidence="4 5">12B1</strain>
    </source>
</reference>
<evidence type="ECO:0000313" key="5">
    <source>
        <dbReference type="Proteomes" id="UP001515480"/>
    </source>
</evidence>
<sequence length="507" mass="54778">MMDSANPFAAPTQSDDFYEQAAPSAEGGSGGAAAAPPPAAPPRPPEPHVPPSTCFATPPSNFGEQAFQDLDLSGPVAPSNGGPAARFDSKALEAGSLASGARVSSPDLAVTVSNPSKQGEGMSAYFTYTVTTRTSLPQYQCGQFSVSRRFRDFDWLHTQLANKYPGAIVPALPEKQDLKNASLKYTGVGMSAELLEQRRAQLQRFMQRVAAHPLLHSAQDLQTFLEASDVQLESWKESTKLKAPALLSTVADVKQGAYSSASRLSSYFTSDGPPSSFEPVSDVPLMQMANYSSALQTQVQAVHKNSKNYIERHNSLSSSMTSLGLALTQLANCEGDASTSLAEGLSQMGVTVDRVASLYNEQAAREKATFDDPLKDYVRLLSACKQAINCRDAALRAYNNARATAAAKKDKLEKLRAAGGKEDKANVVARELSDAEENVRVAKQDYESVAARLDADMVRFQREKLADFKQYIVGFVSLQLEYSQSVQAQWRELLPRLEAIDPASSQQ</sequence>
<dbReference type="InterPro" id="IPR036871">
    <property type="entry name" value="PX_dom_sf"/>
</dbReference>
<dbReference type="CDD" id="cd06859">
    <property type="entry name" value="PX_SNX1_2_like"/>
    <property type="match status" value="1"/>
</dbReference>
<feature type="coiled-coil region" evidence="1">
    <location>
        <begin position="395"/>
        <end position="463"/>
    </location>
</feature>
<dbReference type="PANTHER" id="PTHR10555:SF170">
    <property type="entry name" value="FI18122P1"/>
    <property type="match status" value="1"/>
</dbReference>
<dbReference type="SUPFAM" id="SSF64268">
    <property type="entry name" value="PX domain"/>
    <property type="match status" value="1"/>
</dbReference>
<dbReference type="PROSITE" id="PS50195">
    <property type="entry name" value="PX"/>
    <property type="match status" value="1"/>
</dbReference>
<dbReference type="InterPro" id="IPR015404">
    <property type="entry name" value="Vps5_C"/>
</dbReference>
<dbReference type="InterPro" id="IPR001683">
    <property type="entry name" value="PX_dom"/>
</dbReference>
<protein>
    <recommendedName>
        <fullName evidence="3">PX domain-containing protein</fullName>
    </recommendedName>
</protein>
<feature type="compositionally biased region" description="Pro residues" evidence="2">
    <location>
        <begin position="35"/>
        <end position="50"/>
    </location>
</feature>
<dbReference type="Gene3D" id="1.20.1270.60">
    <property type="entry name" value="Arfaptin homology (AH) domain/BAR domain"/>
    <property type="match status" value="1"/>
</dbReference>
<evidence type="ECO:0000259" key="3">
    <source>
        <dbReference type="PROSITE" id="PS50195"/>
    </source>
</evidence>
<keyword evidence="5" id="KW-1185">Reference proteome</keyword>
<accession>A0AB34IJD0</accession>
<dbReference type="SMART" id="SM00312">
    <property type="entry name" value="PX"/>
    <property type="match status" value="1"/>
</dbReference>
<dbReference type="CDD" id="cd07596">
    <property type="entry name" value="BAR_SNX"/>
    <property type="match status" value="1"/>
</dbReference>
<evidence type="ECO:0000313" key="4">
    <source>
        <dbReference type="EMBL" id="KAL1500085.1"/>
    </source>
</evidence>
<keyword evidence="1" id="KW-0175">Coiled coil</keyword>
<dbReference type="AlphaFoldDB" id="A0AB34IJD0"/>
<proteinExistence type="predicted"/>
<feature type="region of interest" description="Disordered" evidence="2">
    <location>
        <begin position="1"/>
        <end position="66"/>
    </location>
</feature>
<dbReference type="InterPro" id="IPR027267">
    <property type="entry name" value="AH/BAR_dom_sf"/>
</dbReference>
<dbReference type="Proteomes" id="UP001515480">
    <property type="component" value="Unassembled WGS sequence"/>
</dbReference>
<dbReference type="PANTHER" id="PTHR10555">
    <property type="entry name" value="SORTING NEXIN"/>
    <property type="match status" value="1"/>
</dbReference>
<feature type="domain" description="PX" evidence="3">
    <location>
        <begin position="106"/>
        <end position="232"/>
    </location>
</feature>
<dbReference type="GO" id="GO:0035091">
    <property type="term" value="F:phosphatidylinositol binding"/>
    <property type="evidence" value="ECO:0007669"/>
    <property type="project" value="InterPro"/>
</dbReference>